<gene>
    <name evidence="1" type="ORF">PRELSG_1248300</name>
</gene>
<sequence>MNSSLNNENENNYFVISFFESLSNFIKNVKIEIKDTFELLNYPCVYQNCKKKFSVNENEDFKNSLTTNVISKVDKKNIENFRAYKKELHNMLQDVKIFNEKYKMDMPLMFIVENLVTLHLINEYKINNIVKKIQEHNIIMPELNSDLPDYLIHTIEVDDNDNPSELIPKIRETNSLSIHNHMIKQLLENSEIKINFSKLNEINDENFFNTNRLKYISNCNVKSNDLLSYKKEEDNKIPHKKEEKNNIIENIGLSEETLKLLNLLPKKRKTDND</sequence>
<evidence type="ECO:0000313" key="2">
    <source>
        <dbReference type="Proteomes" id="UP000220158"/>
    </source>
</evidence>
<dbReference type="AlphaFoldDB" id="A0A1J1H9J7"/>
<organism evidence="1 2">
    <name type="scientific">Plasmodium relictum</name>
    <dbReference type="NCBI Taxonomy" id="85471"/>
    <lineage>
        <taxon>Eukaryota</taxon>
        <taxon>Sar</taxon>
        <taxon>Alveolata</taxon>
        <taxon>Apicomplexa</taxon>
        <taxon>Aconoidasida</taxon>
        <taxon>Haemosporida</taxon>
        <taxon>Plasmodiidae</taxon>
        <taxon>Plasmodium</taxon>
        <taxon>Plasmodium (Haemamoeba)</taxon>
    </lineage>
</organism>
<dbReference type="KEGG" id="prel:PRELSG_1248300"/>
<dbReference type="EMBL" id="LN835307">
    <property type="protein sequence ID" value="CRH01596.1"/>
    <property type="molecule type" value="Genomic_DNA"/>
</dbReference>
<reference evidence="1 2" key="1">
    <citation type="submission" date="2015-04" db="EMBL/GenBank/DDBJ databases">
        <authorList>
            <consortium name="Pathogen Informatics"/>
        </authorList>
    </citation>
    <scope>NUCLEOTIDE SEQUENCE [LARGE SCALE GENOMIC DNA]</scope>
    <source>
        <strain evidence="1 2">SGS1</strain>
    </source>
</reference>
<dbReference type="VEuPathDB" id="PlasmoDB:PRELSG_1248300"/>
<accession>A0A1J1H9J7</accession>
<dbReference type="GeneID" id="39737727"/>
<proteinExistence type="predicted"/>
<dbReference type="RefSeq" id="XP_028534595.1">
    <property type="nucleotide sequence ID" value="XM_028678291.1"/>
</dbReference>
<dbReference type="Proteomes" id="UP000220158">
    <property type="component" value="Chromosome 12"/>
</dbReference>
<dbReference type="OrthoDB" id="370900at2759"/>
<protein>
    <submittedName>
        <fullName evidence="1">Uncharacterized protein</fullName>
    </submittedName>
</protein>
<keyword evidence="2" id="KW-1185">Reference proteome</keyword>
<name>A0A1J1H9J7_PLARL</name>
<evidence type="ECO:0000313" key="1">
    <source>
        <dbReference type="EMBL" id="CRH01596.1"/>
    </source>
</evidence>